<keyword evidence="3" id="KW-1185">Reference proteome</keyword>
<dbReference type="AlphaFoldDB" id="A0A0P8Y706"/>
<evidence type="ECO:0000313" key="3">
    <source>
        <dbReference type="Proteomes" id="UP000050326"/>
    </source>
</evidence>
<comment type="caution">
    <text evidence="2">The sequence shown here is derived from an EMBL/GenBank/DDBJ whole genome shotgun (WGS) entry which is preliminary data.</text>
</comment>
<feature type="transmembrane region" description="Helical" evidence="1">
    <location>
        <begin position="10"/>
        <end position="27"/>
    </location>
</feature>
<evidence type="ECO:0000256" key="1">
    <source>
        <dbReference type="SAM" id="Phobius"/>
    </source>
</evidence>
<gene>
    <name evidence="2" type="ORF">OXPF_40030</name>
</gene>
<proteinExistence type="predicted"/>
<protein>
    <submittedName>
        <fullName evidence="2">Uncharacterized protein</fullName>
    </submittedName>
</protein>
<keyword evidence="1" id="KW-0812">Transmembrane</keyword>
<evidence type="ECO:0000313" key="2">
    <source>
        <dbReference type="EMBL" id="KPU42219.1"/>
    </source>
</evidence>
<dbReference type="Proteomes" id="UP000050326">
    <property type="component" value="Unassembled WGS sequence"/>
</dbReference>
<dbReference type="EMBL" id="LKET01000068">
    <property type="protein sequence ID" value="KPU42219.1"/>
    <property type="molecule type" value="Genomic_DNA"/>
</dbReference>
<keyword evidence="1" id="KW-0472">Membrane</keyword>
<sequence length="39" mass="4644">MNIKKEEAKILLLLLFYFTITVFHFHLNDIMNSSDDDIT</sequence>
<reference evidence="2 3" key="1">
    <citation type="submission" date="2015-09" db="EMBL/GenBank/DDBJ databases">
        <title>Genome sequence of Oxobacter pfennigii DSM 3222.</title>
        <authorList>
            <person name="Poehlein A."/>
            <person name="Bengelsdorf F.R."/>
            <person name="Schiel-Bengelsdorf B."/>
            <person name="Duerre P."/>
            <person name="Daniel R."/>
        </authorList>
    </citation>
    <scope>NUCLEOTIDE SEQUENCE [LARGE SCALE GENOMIC DNA]</scope>
    <source>
        <strain evidence="2 3">DSM 3222</strain>
    </source>
</reference>
<keyword evidence="1" id="KW-1133">Transmembrane helix</keyword>
<name>A0A0P8Y706_9CLOT</name>
<organism evidence="2 3">
    <name type="scientific">Oxobacter pfennigii</name>
    <dbReference type="NCBI Taxonomy" id="36849"/>
    <lineage>
        <taxon>Bacteria</taxon>
        <taxon>Bacillati</taxon>
        <taxon>Bacillota</taxon>
        <taxon>Clostridia</taxon>
        <taxon>Eubacteriales</taxon>
        <taxon>Clostridiaceae</taxon>
        <taxon>Oxobacter</taxon>
    </lineage>
</organism>
<accession>A0A0P8Y706</accession>
<dbReference type="STRING" id="36849.OXPF_40030"/>